<dbReference type="SUPFAM" id="SSF53448">
    <property type="entry name" value="Nucleotide-diphospho-sugar transferases"/>
    <property type="match status" value="1"/>
</dbReference>
<protein>
    <submittedName>
        <fullName evidence="2">Glycosyltransferase family 2 protein</fullName>
    </submittedName>
</protein>
<keyword evidence="3" id="KW-1185">Reference proteome</keyword>
<dbReference type="Proteomes" id="UP000660380">
    <property type="component" value="Unassembled WGS sequence"/>
</dbReference>
<sequence>MYPPMQLAISIIICTHNPQWNYLDKVLAALKSQTLPLEQWELLLVDNASEQLLSSEIDLTWHPNARHVREEQLGLTPARLRGIREAQAQVLVFVDDDNVLDSDYLEITLGINKDFPFLGAWGGQIRAEFEVAPPDWTKPYWGHLAIRELERDKWSNLNLHETAPCGAGMCVRKIVAQKYADLVCTDQKRLGLDRKGKLLMSGGDSDIAFTSCDIGLGTGQFTSLKLTHLMPANRLEEEYLIKLVEGMEYSHRILDSLRGQMPNVARSSWKGKLLEFYRLLQMNPRERRFYKAKKRGLLLASQAIFSFQR</sequence>
<dbReference type="CDD" id="cd00761">
    <property type="entry name" value="Glyco_tranf_GTA_type"/>
    <property type="match status" value="1"/>
</dbReference>
<evidence type="ECO:0000313" key="2">
    <source>
        <dbReference type="EMBL" id="MBD2605359.1"/>
    </source>
</evidence>
<proteinExistence type="predicted"/>
<dbReference type="PANTHER" id="PTHR43685:SF2">
    <property type="entry name" value="GLYCOSYLTRANSFERASE 2-LIKE DOMAIN-CONTAINING PROTEIN"/>
    <property type="match status" value="1"/>
</dbReference>
<dbReference type="PANTHER" id="PTHR43685">
    <property type="entry name" value="GLYCOSYLTRANSFERASE"/>
    <property type="match status" value="1"/>
</dbReference>
<evidence type="ECO:0000259" key="1">
    <source>
        <dbReference type="Pfam" id="PF00535"/>
    </source>
</evidence>
<dbReference type="Gene3D" id="3.90.550.10">
    <property type="entry name" value="Spore Coat Polysaccharide Biosynthesis Protein SpsA, Chain A"/>
    <property type="match status" value="1"/>
</dbReference>
<gene>
    <name evidence="2" type="ORF">H6G81_12630</name>
</gene>
<reference evidence="2 3" key="1">
    <citation type="journal article" date="2020" name="ISME J.">
        <title>Comparative genomics reveals insights into cyanobacterial evolution and habitat adaptation.</title>
        <authorList>
            <person name="Chen M.Y."/>
            <person name="Teng W.K."/>
            <person name="Zhao L."/>
            <person name="Hu C.X."/>
            <person name="Zhou Y.K."/>
            <person name="Han B.P."/>
            <person name="Song L.R."/>
            <person name="Shu W.S."/>
        </authorList>
    </citation>
    <scope>NUCLEOTIDE SEQUENCE [LARGE SCALE GENOMIC DNA]</scope>
    <source>
        <strain evidence="2 3">FACHB-248</strain>
    </source>
</reference>
<dbReference type="InterPro" id="IPR029044">
    <property type="entry name" value="Nucleotide-diphossugar_trans"/>
</dbReference>
<feature type="domain" description="Glycosyltransferase 2-like" evidence="1">
    <location>
        <begin position="10"/>
        <end position="170"/>
    </location>
</feature>
<name>A0ABR8GPK9_9CYAN</name>
<dbReference type="Pfam" id="PF00535">
    <property type="entry name" value="Glycos_transf_2"/>
    <property type="match status" value="1"/>
</dbReference>
<evidence type="ECO:0000313" key="3">
    <source>
        <dbReference type="Proteomes" id="UP000660380"/>
    </source>
</evidence>
<dbReference type="InterPro" id="IPR001173">
    <property type="entry name" value="Glyco_trans_2-like"/>
</dbReference>
<accession>A0ABR8GPK9</accession>
<organism evidence="2 3">
    <name type="scientific">Scytonema hofmannii FACHB-248</name>
    <dbReference type="NCBI Taxonomy" id="1842502"/>
    <lineage>
        <taxon>Bacteria</taxon>
        <taxon>Bacillati</taxon>
        <taxon>Cyanobacteriota</taxon>
        <taxon>Cyanophyceae</taxon>
        <taxon>Nostocales</taxon>
        <taxon>Scytonemataceae</taxon>
        <taxon>Scytonema</taxon>
    </lineage>
</organism>
<comment type="caution">
    <text evidence="2">The sequence shown here is derived from an EMBL/GenBank/DDBJ whole genome shotgun (WGS) entry which is preliminary data.</text>
</comment>
<dbReference type="InterPro" id="IPR050834">
    <property type="entry name" value="Glycosyltransf_2"/>
</dbReference>
<dbReference type="EMBL" id="JACJTA010000022">
    <property type="protein sequence ID" value="MBD2605359.1"/>
    <property type="molecule type" value="Genomic_DNA"/>
</dbReference>